<keyword evidence="5" id="KW-1185">Reference proteome</keyword>
<dbReference type="InterPro" id="IPR000182">
    <property type="entry name" value="GNAT_dom"/>
</dbReference>
<sequence length="161" mass="18423">MEIRSAQQTDIESILDIYNEAILNTVATFDTELRTLEQQTQWFHNHGELYPIWVAEQAGIIIGWASLNPYSDRLAYRRTAELSLYIHSDYRGKGVGKQLMKQVLDAGLAAGLHTVLSRIVVGNESSIHLHQVYDFEHVGIMRQVGFKFGRMLDVIMMQKML</sequence>
<dbReference type="Pfam" id="PF00583">
    <property type="entry name" value="Acetyltransf_1"/>
    <property type="match status" value="1"/>
</dbReference>
<evidence type="ECO:0000256" key="1">
    <source>
        <dbReference type="ARBA" id="ARBA00022679"/>
    </source>
</evidence>
<keyword evidence="2" id="KW-0012">Acyltransferase</keyword>
<reference evidence="4" key="1">
    <citation type="submission" date="2019-10" db="EMBL/GenBank/DDBJ databases">
        <title>Description of Paenibacillus glebae sp. nov.</title>
        <authorList>
            <person name="Carlier A."/>
            <person name="Qi S."/>
        </authorList>
    </citation>
    <scope>NUCLEOTIDE SEQUENCE</scope>
    <source>
        <strain evidence="4">LMG 31456</strain>
    </source>
</reference>
<protein>
    <submittedName>
        <fullName evidence="4">GNAT family N-acetyltransferase</fullName>
    </submittedName>
</protein>
<proteinExistence type="predicted"/>
<feature type="domain" description="N-acetyltransferase" evidence="3">
    <location>
        <begin position="1"/>
        <end position="161"/>
    </location>
</feature>
<dbReference type="AlphaFoldDB" id="A0A972GXE1"/>
<dbReference type="CDD" id="cd04301">
    <property type="entry name" value="NAT_SF"/>
    <property type="match status" value="1"/>
</dbReference>
<dbReference type="Gene3D" id="3.40.630.30">
    <property type="match status" value="1"/>
</dbReference>
<evidence type="ECO:0000256" key="2">
    <source>
        <dbReference type="ARBA" id="ARBA00023315"/>
    </source>
</evidence>
<evidence type="ECO:0000313" key="4">
    <source>
        <dbReference type="EMBL" id="NOU97895.1"/>
    </source>
</evidence>
<dbReference type="EMBL" id="WHOD01000128">
    <property type="protein sequence ID" value="NOU97895.1"/>
    <property type="molecule type" value="Genomic_DNA"/>
</dbReference>
<dbReference type="PROSITE" id="PS51186">
    <property type="entry name" value="GNAT"/>
    <property type="match status" value="1"/>
</dbReference>
<dbReference type="PANTHER" id="PTHR43072:SF23">
    <property type="entry name" value="UPF0039 PROTEIN C11D3.02C"/>
    <property type="match status" value="1"/>
</dbReference>
<accession>A0A972GXE1</accession>
<dbReference type="InterPro" id="IPR016181">
    <property type="entry name" value="Acyl_CoA_acyltransferase"/>
</dbReference>
<name>A0A972GXE1_9BACL</name>
<evidence type="ECO:0000259" key="3">
    <source>
        <dbReference type="PROSITE" id="PS51186"/>
    </source>
</evidence>
<dbReference type="PANTHER" id="PTHR43072">
    <property type="entry name" value="N-ACETYLTRANSFERASE"/>
    <property type="match status" value="1"/>
</dbReference>
<evidence type="ECO:0000313" key="5">
    <source>
        <dbReference type="Proteomes" id="UP000641588"/>
    </source>
</evidence>
<keyword evidence="1" id="KW-0808">Transferase</keyword>
<dbReference type="SUPFAM" id="SSF55729">
    <property type="entry name" value="Acyl-CoA N-acyltransferases (Nat)"/>
    <property type="match status" value="1"/>
</dbReference>
<gene>
    <name evidence="4" type="ORF">GC093_32410</name>
</gene>
<dbReference type="RefSeq" id="WP_171656149.1">
    <property type="nucleotide sequence ID" value="NZ_WHOD01000128.1"/>
</dbReference>
<dbReference type="Proteomes" id="UP000641588">
    <property type="component" value="Unassembled WGS sequence"/>
</dbReference>
<comment type="caution">
    <text evidence="4">The sequence shown here is derived from an EMBL/GenBank/DDBJ whole genome shotgun (WGS) entry which is preliminary data.</text>
</comment>
<dbReference type="GO" id="GO:0016747">
    <property type="term" value="F:acyltransferase activity, transferring groups other than amino-acyl groups"/>
    <property type="evidence" value="ECO:0007669"/>
    <property type="project" value="InterPro"/>
</dbReference>
<organism evidence="4 5">
    <name type="scientific">Paenibacillus foliorum</name>
    <dbReference type="NCBI Taxonomy" id="2654974"/>
    <lineage>
        <taxon>Bacteria</taxon>
        <taxon>Bacillati</taxon>
        <taxon>Bacillota</taxon>
        <taxon>Bacilli</taxon>
        <taxon>Bacillales</taxon>
        <taxon>Paenibacillaceae</taxon>
        <taxon>Paenibacillus</taxon>
    </lineage>
</organism>